<gene>
    <name evidence="1" type="ORF">S03H2_46359</name>
</gene>
<organism evidence="1">
    <name type="scientific">marine sediment metagenome</name>
    <dbReference type="NCBI Taxonomy" id="412755"/>
    <lineage>
        <taxon>unclassified sequences</taxon>
        <taxon>metagenomes</taxon>
        <taxon>ecological metagenomes</taxon>
    </lineage>
</organism>
<proteinExistence type="predicted"/>
<name>X1I1X9_9ZZZZ</name>
<comment type="caution">
    <text evidence="1">The sequence shown here is derived from an EMBL/GenBank/DDBJ whole genome shotgun (WGS) entry which is preliminary data.</text>
</comment>
<sequence length="73" mass="8350">MNWKVDGKVIKACDANDTSICLMMTTLNPNWEANAQLIAKSPRMYEVLERLYVLGDMAERHPELRKEIGELLA</sequence>
<dbReference type="EMBL" id="BARU01029098">
    <property type="protein sequence ID" value="GAH63320.1"/>
    <property type="molecule type" value="Genomic_DNA"/>
</dbReference>
<dbReference type="AlphaFoldDB" id="X1I1X9"/>
<evidence type="ECO:0000313" key="1">
    <source>
        <dbReference type="EMBL" id="GAH63320.1"/>
    </source>
</evidence>
<accession>X1I1X9</accession>
<reference evidence="1" key="1">
    <citation type="journal article" date="2014" name="Front. Microbiol.">
        <title>High frequency of phylogenetically diverse reductive dehalogenase-homologous genes in deep subseafloor sedimentary metagenomes.</title>
        <authorList>
            <person name="Kawai M."/>
            <person name="Futagami T."/>
            <person name="Toyoda A."/>
            <person name="Takaki Y."/>
            <person name="Nishi S."/>
            <person name="Hori S."/>
            <person name="Arai W."/>
            <person name="Tsubouchi T."/>
            <person name="Morono Y."/>
            <person name="Uchiyama I."/>
            <person name="Ito T."/>
            <person name="Fujiyama A."/>
            <person name="Inagaki F."/>
            <person name="Takami H."/>
        </authorList>
    </citation>
    <scope>NUCLEOTIDE SEQUENCE</scope>
    <source>
        <strain evidence="1">Expedition CK06-06</strain>
    </source>
</reference>
<protein>
    <submittedName>
        <fullName evidence="1">Uncharacterized protein</fullName>
    </submittedName>
</protein>